<dbReference type="EMBL" id="MGGL01000009">
    <property type="protein sequence ID" value="OGM26823.1"/>
    <property type="molecule type" value="Genomic_DNA"/>
</dbReference>
<sequence length="80" mass="8746">MLEQLKPDGCSIVGCPIPAIIRSVNPHGIGEEAITNWCLRCKADYIKGVVPITAITLHVVPKEDSSKVFDPNFVYKPPSQ</sequence>
<comment type="caution">
    <text evidence="1">The sequence shown here is derived from an EMBL/GenBank/DDBJ whole genome shotgun (WGS) entry which is preliminary data.</text>
</comment>
<evidence type="ECO:0000313" key="1">
    <source>
        <dbReference type="EMBL" id="OGM26823.1"/>
    </source>
</evidence>
<organism evidence="1 2">
    <name type="scientific">Candidatus Woesebacteria bacterium RIFCSPHIGHO2_01_FULL_40_22</name>
    <dbReference type="NCBI Taxonomy" id="1802499"/>
    <lineage>
        <taxon>Bacteria</taxon>
        <taxon>Candidatus Woeseibacteriota</taxon>
    </lineage>
</organism>
<gene>
    <name evidence="1" type="ORF">A2628_04695</name>
</gene>
<protein>
    <submittedName>
        <fullName evidence="1">Uncharacterized protein</fullName>
    </submittedName>
</protein>
<dbReference type="AlphaFoldDB" id="A0A1F7YHP2"/>
<evidence type="ECO:0000313" key="2">
    <source>
        <dbReference type="Proteomes" id="UP000179221"/>
    </source>
</evidence>
<reference evidence="1 2" key="1">
    <citation type="journal article" date="2016" name="Nat. Commun.">
        <title>Thousands of microbial genomes shed light on interconnected biogeochemical processes in an aquifer system.</title>
        <authorList>
            <person name="Anantharaman K."/>
            <person name="Brown C.T."/>
            <person name="Hug L.A."/>
            <person name="Sharon I."/>
            <person name="Castelle C.J."/>
            <person name="Probst A.J."/>
            <person name="Thomas B.C."/>
            <person name="Singh A."/>
            <person name="Wilkins M.J."/>
            <person name="Karaoz U."/>
            <person name="Brodie E.L."/>
            <person name="Williams K.H."/>
            <person name="Hubbard S.S."/>
            <person name="Banfield J.F."/>
        </authorList>
    </citation>
    <scope>NUCLEOTIDE SEQUENCE [LARGE SCALE GENOMIC DNA]</scope>
</reference>
<dbReference type="Proteomes" id="UP000179221">
    <property type="component" value="Unassembled WGS sequence"/>
</dbReference>
<proteinExistence type="predicted"/>
<accession>A0A1F7YHP2</accession>
<name>A0A1F7YHP2_9BACT</name>